<dbReference type="PANTHER" id="PTHR38451">
    <property type="entry name" value="TRNA (ADENINE(22)-N(1))-METHYLTRANSFERASE"/>
    <property type="match status" value="1"/>
</dbReference>
<name>A0A8J3AIM9_9BACI</name>
<dbReference type="OrthoDB" id="5881184at2"/>
<accession>A0A8J3AIM9</accession>
<dbReference type="AlphaFoldDB" id="A0A8J3AIM9"/>
<dbReference type="GO" id="GO:0160105">
    <property type="term" value="F:tRNA (adenine(22)-N1)-methyltransferase activity"/>
    <property type="evidence" value="ECO:0007669"/>
    <property type="project" value="InterPro"/>
</dbReference>
<gene>
    <name evidence="1" type="ORF">GCM10007380_06210</name>
</gene>
<keyword evidence="1" id="KW-0489">Methyltransferase</keyword>
<dbReference type="PANTHER" id="PTHR38451:SF1">
    <property type="entry name" value="TRNA (ADENINE(22)-N(1))-METHYLTRANSFERASE"/>
    <property type="match status" value="1"/>
</dbReference>
<organism evidence="1 2">
    <name type="scientific">Gottfriedia solisilvae</name>
    <dbReference type="NCBI Taxonomy" id="1516104"/>
    <lineage>
        <taxon>Bacteria</taxon>
        <taxon>Bacillati</taxon>
        <taxon>Bacillota</taxon>
        <taxon>Bacilli</taxon>
        <taxon>Bacillales</taxon>
        <taxon>Bacillaceae</taxon>
        <taxon>Gottfriedia</taxon>
    </lineage>
</organism>
<dbReference type="EMBL" id="BMHB01000001">
    <property type="protein sequence ID" value="GGI11116.1"/>
    <property type="molecule type" value="Genomic_DNA"/>
</dbReference>
<dbReference type="PIRSF" id="PIRSF018637">
    <property type="entry name" value="TrmK"/>
    <property type="match status" value="1"/>
</dbReference>
<sequence length="235" mass="26629">MNEVNLSMRLKRVFDYIPEGTRLADIGSDHAYLPCYAVLNKRCTSAIVGEITEGPFNSARSTIRQSGLEGIVEARMGDGLEVLKPNEVDVITIAGMGGSLIASILEKGKEKLQGVETLVLQPNIGAYQIRNWLDQEGYSLIKEDILEEDTKIYEILVASKSSTYKPYSDSKNKEMFIGPHLMHDQNDAFKKRWNHELKNFERILIQLQSAKQTEESIQKINEIKQKIEWINEVLA</sequence>
<comment type="caution">
    <text evidence="1">The sequence shown here is derived from an EMBL/GenBank/DDBJ whole genome shotgun (WGS) entry which is preliminary data.</text>
</comment>
<proteinExistence type="predicted"/>
<reference evidence="2" key="1">
    <citation type="journal article" date="2019" name="Int. J. Syst. Evol. Microbiol.">
        <title>The Global Catalogue of Microorganisms (GCM) 10K type strain sequencing project: providing services to taxonomists for standard genome sequencing and annotation.</title>
        <authorList>
            <consortium name="The Broad Institute Genomics Platform"/>
            <consortium name="The Broad Institute Genome Sequencing Center for Infectious Disease"/>
            <person name="Wu L."/>
            <person name="Ma J."/>
        </authorList>
    </citation>
    <scope>NUCLEOTIDE SEQUENCE [LARGE SCALE GENOMIC DNA]</scope>
    <source>
        <strain evidence="2">CGMCC 1.14993</strain>
    </source>
</reference>
<dbReference type="Gene3D" id="3.40.50.150">
    <property type="entry name" value="Vaccinia Virus protein VP39"/>
    <property type="match status" value="1"/>
</dbReference>
<protein>
    <submittedName>
        <fullName evidence="1">SAM-dependent methyltransferase</fullName>
    </submittedName>
</protein>
<dbReference type="GO" id="GO:0032259">
    <property type="term" value="P:methylation"/>
    <property type="evidence" value="ECO:0007669"/>
    <property type="project" value="UniProtKB-KW"/>
</dbReference>
<keyword evidence="2" id="KW-1185">Reference proteome</keyword>
<dbReference type="InterPro" id="IPR029063">
    <property type="entry name" value="SAM-dependent_MTases_sf"/>
</dbReference>
<dbReference type="Gene3D" id="1.10.287.1890">
    <property type="match status" value="1"/>
</dbReference>
<dbReference type="SUPFAM" id="SSF53335">
    <property type="entry name" value="S-adenosyl-L-methionine-dependent methyltransferases"/>
    <property type="match status" value="1"/>
</dbReference>
<evidence type="ECO:0000313" key="2">
    <source>
        <dbReference type="Proteomes" id="UP000626244"/>
    </source>
</evidence>
<keyword evidence="1" id="KW-0808">Transferase</keyword>
<dbReference type="Pfam" id="PF04816">
    <property type="entry name" value="TrmK"/>
    <property type="match status" value="1"/>
</dbReference>
<evidence type="ECO:0000313" key="1">
    <source>
        <dbReference type="EMBL" id="GGI11116.1"/>
    </source>
</evidence>
<dbReference type="InterPro" id="IPR006901">
    <property type="entry name" value="TrmK"/>
</dbReference>
<dbReference type="Proteomes" id="UP000626244">
    <property type="component" value="Unassembled WGS sequence"/>
</dbReference>
<dbReference type="RefSeq" id="WP_087998886.1">
    <property type="nucleotide sequence ID" value="NZ_BMHB01000001.1"/>
</dbReference>